<dbReference type="Proteomes" id="UP000325105">
    <property type="component" value="Unassembled WGS sequence"/>
</dbReference>
<keyword evidence="3" id="KW-0804">Transcription</keyword>
<dbReference type="EMBL" id="VNHX01000013">
    <property type="protein sequence ID" value="TYP94195.1"/>
    <property type="molecule type" value="Genomic_DNA"/>
</dbReference>
<evidence type="ECO:0000256" key="1">
    <source>
        <dbReference type="ARBA" id="ARBA00023015"/>
    </source>
</evidence>
<dbReference type="OrthoDB" id="799767at2"/>
<dbReference type="InterPro" id="IPR053142">
    <property type="entry name" value="PchR_regulatory_protein"/>
</dbReference>
<dbReference type="SUPFAM" id="SSF46689">
    <property type="entry name" value="Homeodomain-like"/>
    <property type="match status" value="1"/>
</dbReference>
<dbReference type="GO" id="GO:0043565">
    <property type="term" value="F:sequence-specific DNA binding"/>
    <property type="evidence" value="ECO:0007669"/>
    <property type="project" value="InterPro"/>
</dbReference>
<keyword evidence="2 5" id="KW-0238">DNA-binding</keyword>
<proteinExistence type="predicted"/>
<dbReference type="Gene3D" id="1.10.10.60">
    <property type="entry name" value="Homeodomain-like"/>
    <property type="match status" value="1"/>
</dbReference>
<dbReference type="Pfam" id="PF12833">
    <property type="entry name" value="HTH_18"/>
    <property type="match status" value="1"/>
</dbReference>
<dbReference type="PRINTS" id="PR00032">
    <property type="entry name" value="HTHARAC"/>
</dbReference>
<dbReference type="PROSITE" id="PS00041">
    <property type="entry name" value="HTH_ARAC_FAMILY_1"/>
    <property type="match status" value="1"/>
</dbReference>
<dbReference type="GO" id="GO:0003700">
    <property type="term" value="F:DNA-binding transcription factor activity"/>
    <property type="evidence" value="ECO:0007669"/>
    <property type="project" value="InterPro"/>
</dbReference>
<evidence type="ECO:0000259" key="4">
    <source>
        <dbReference type="PROSITE" id="PS01124"/>
    </source>
</evidence>
<evidence type="ECO:0000313" key="6">
    <source>
        <dbReference type="Proteomes" id="UP000325105"/>
    </source>
</evidence>
<evidence type="ECO:0000313" key="5">
    <source>
        <dbReference type="EMBL" id="TYP94195.1"/>
    </source>
</evidence>
<reference evidence="5 6" key="1">
    <citation type="submission" date="2019-07" db="EMBL/GenBank/DDBJ databases">
        <title>Genomic Encyclopedia of Archaeal and Bacterial Type Strains, Phase II (KMG-II): from individual species to whole genera.</title>
        <authorList>
            <person name="Goeker M."/>
        </authorList>
    </citation>
    <scope>NUCLEOTIDE SEQUENCE [LARGE SCALE GENOMIC DNA]</scope>
    <source>
        <strain evidence="5 6">DSM 18850</strain>
    </source>
</reference>
<sequence length="311" mass="35381">MKENSTQPLAEQSFHKGLGAVASRCILMAEDMEIREYQVYYTADQTVRFRHEGGRKIEVILFFQPLSVPGTVQQRKFIYLGNRLYVYYQAMDSDVELHFKKDVTYQYIRILLDKDTINHVPPSAAIATGFVDAIHGGYSAMLAEQGIELAPAMKEVIQYIQGFSAISISAYFYIKSQVYLLMGLIFENVAARKHEETAADYPLKTGDLQKLHSVKAFITANAERFYTIEQLAKEFSMNASKLKKGFKRLFGMGVFEYTARVRMNTALELIQNTGLSFKEIAFQVGYSAPSSFTVAFKRQFGKAPRYFRPTS</sequence>
<gene>
    <name evidence="5" type="ORF">BC792_11363</name>
</gene>
<evidence type="ECO:0000256" key="3">
    <source>
        <dbReference type="ARBA" id="ARBA00023163"/>
    </source>
</evidence>
<keyword evidence="1" id="KW-0805">Transcription regulation</keyword>
<accession>A0A5S5DEV0</accession>
<dbReference type="InterPro" id="IPR020449">
    <property type="entry name" value="Tscrpt_reg_AraC-type_HTH"/>
</dbReference>
<dbReference type="PANTHER" id="PTHR47893">
    <property type="entry name" value="REGULATORY PROTEIN PCHR"/>
    <property type="match status" value="1"/>
</dbReference>
<dbReference type="RefSeq" id="WP_148909011.1">
    <property type="nucleotide sequence ID" value="NZ_VNHX01000013.1"/>
</dbReference>
<keyword evidence="6" id="KW-1185">Reference proteome</keyword>
<dbReference type="AlphaFoldDB" id="A0A5S5DEV0"/>
<dbReference type="PROSITE" id="PS01124">
    <property type="entry name" value="HTH_ARAC_FAMILY_2"/>
    <property type="match status" value="1"/>
</dbReference>
<dbReference type="PANTHER" id="PTHR47893:SF1">
    <property type="entry name" value="REGULATORY PROTEIN PCHR"/>
    <property type="match status" value="1"/>
</dbReference>
<dbReference type="InterPro" id="IPR018062">
    <property type="entry name" value="HTH_AraC-typ_CS"/>
</dbReference>
<organism evidence="5 6">
    <name type="scientific">Sphingobacterium allocomposti</name>
    <dbReference type="NCBI Taxonomy" id="415956"/>
    <lineage>
        <taxon>Bacteria</taxon>
        <taxon>Pseudomonadati</taxon>
        <taxon>Bacteroidota</taxon>
        <taxon>Sphingobacteriia</taxon>
        <taxon>Sphingobacteriales</taxon>
        <taxon>Sphingobacteriaceae</taxon>
        <taxon>Sphingobacterium</taxon>
    </lineage>
</organism>
<dbReference type="InterPro" id="IPR009057">
    <property type="entry name" value="Homeodomain-like_sf"/>
</dbReference>
<name>A0A5S5DEV0_9SPHI</name>
<dbReference type="SMART" id="SM00342">
    <property type="entry name" value="HTH_ARAC"/>
    <property type="match status" value="1"/>
</dbReference>
<evidence type="ECO:0000256" key="2">
    <source>
        <dbReference type="ARBA" id="ARBA00023125"/>
    </source>
</evidence>
<feature type="domain" description="HTH araC/xylS-type" evidence="4">
    <location>
        <begin position="212"/>
        <end position="310"/>
    </location>
</feature>
<protein>
    <submittedName>
        <fullName evidence="5">AraC-like DNA-binding protein</fullName>
    </submittedName>
</protein>
<dbReference type="InterPro" id="IPR018060">
    <property type="entry name" value="HTH_AraC"/>
</dbReference>
<comment type="caution">
    <text evidence="5">The sequence shown here is derived from an EMBL/GenBank/DDBJ whole genome shotgun (WGS) entry which is preliminary data.</text>
</comment>